<dbReference type="OrthoDB" id="8963340at2759"/>
<feature type="domain" description="WH1" evidence="3">
    <location>
        <begin position="17"/>
        <end position="129"/>
    </location>
</feature>
<dbReference type="GO" id="GO:0003779">
    <property type="term" value="F:actin binding"/>
    <property type="evidence" value="ECO:0007669"/>
    <property type="project" value="UniProtKB-ARBA"/>
</dbReference>
<evidence type="ECO:0000313" key="5">
    <source>
        <dbReference type="Proteomes" id="UP000009058"/>
    </source>
</evidence>
<evidence type="ECO:0000259" key="3">
    <source>
        <dbReference type="PROSITE" id="PS50229"/>
    </source>
</evidence>
<dbReference type="Pfam" id="PF00568">
    <property type="entry name" value="WH1"/>
    <property type="match status" value="1"/>
</dbReference>
<dbReference type="SUPFAM" id="SSF50729">
    <property type="entry name" value="PH domain-like"/>
    <property type="match status" value="1"/>
</dbReference>
<organism evidence="4 5">
    <name type="scientific">Pyricularia oryzae (strain 70-15 / ATCC MYA-4617 / FGSC 8958)</name>
    <name type="common">Rice blast fungus</name>
    <name type="synonym">Magnaporthe oryzae</name>
    <dbReference type="NCBI Taxonomy" id="242507"/>
    <lineage>
        <taxon>Eukaryota</taxon>
        <taxon>Fungi</taxon>
        <taxon>Dikarya</taxon>
        <taxon>Ascomycota</taxon>
        <taxon>Pezizomycotina</taxon>
        <taxon>Sordariomycetes</taxon>
        <taxon>Sordariomycetidae</taxon>
        <taxon>Magnaporthales</taxon>
        <taxon>Pyriculariaceae</taxon>
        <taxon>Pyricularia</taxon>
    </lineage>
</organism>
<dbReference type="KEGG" id="mgr:MGG_02802"/>
<dbReference type="eggNOG" id="KOG3671">
    <property type="taxonomic scope" value="Eukaryota"/>
</dbReference>
<reference evidence="4 5" key="1">
    <citation type="journal article" date="2005" name="Nature">
        <title>The genome sequence of the rice blast fungus Magnaporthe grisea.</title>
        <authorList>
            <person name="Dean R.A."/>
            <person name="Talbot N.J."/>
            <person name="Ebbole D.J."/>
            <person name="Farman M.L."/>
            <person name="Mitchell T.K."/>
            <person name="Orbach M.J."/>
            <person name="Thon M."/>
            <person name="Kulkarni R."/>
            <person name="Xu J.R."/>
            <person name="Pan H."/>
            <person name="Read N.D."/>
            <person name="Lee Y.H."/>
            <person name="Carbone I."/>
            <person name="Brown D."/>
            <person name="Oh Y.Y."/>
            <person name="Donofrio N."/>
            <person name="Jeong J.S."/>
            <person name="Soanes D.M."/>
            <person name="Djonovic S."/>
            <person name="Kolomiets E."/>
            <person name="Rehmeyer C."/>
            <person name="Li W."/>
            <person name="Harding M."/>
            <person name="Kim S."/>
            <person name="Lebrun M.H."/>
            <person name="Bohnert H."/>
            <person name="Coughlan S."/>
            <person name="Butler J."/>
            <person name="Calvo S."/>
            <person name="Ma L.J."/>
            <person name="Nicol R."/>
            <person name="Purcell S."/>
            <person name="Nusbaum C."/>
            <person name="Galagan J.E."/>
            <person name="Birren B.W."/>
        </authorList>
    </citation>
    <scope>NUCLEOTIDE SEQUENCE [LARGE SCALE GENOMIC DNA]</scope>
    <source>
        <strain evidence="5">70-15 / ATCC MYA-4617 / FGSC 8958</strain>
    </source>
</reference>
<dbReference type="GO" id="GO:0071933">
    <property type="term" value="F:Arp2/3 complex binding"/>
    <property type="evidence" value="ECO:0007669"/>
    <property type="project" value="UniProtKB-ARBA"/>
</dbReference>
<evidence type="ECO:0000256" key="2">
    <source>
        <dbReference type="SAM" id="MobiDB-lite"/>
    </source>
</evidence>
<dbReference type="GO" id="GO:0045010">
    <property type="term" value="P:actin nucleation"/>
    <property type="evidence" value="ECO:0007669"/>
    <property type="project" value="UniProtKB-ARBA"/>
</dbReference>
<dbReference type="InterPro" id="IPR000697">
    <property type="entry name" value="WH1/EVH1_dom"/>
</dbReference>
<reference key="2">
    <citation type="submission" date="2011-05" db="EMBL/GenBank/DDBJ databases">
        <title>The Genome Sequence of Magnaporthe oryzae 70-15.</title>
        <authorList>
            <consortium name="The Broad Institute Genome Sequencing Platform"/>
            <person name="Ma L.-J."/>
            <person name="Dead R."/>
            <person name="Young S.K."/>
            <person name="Zeng Q."/>
            <person name="Gargeya S."/>
            <person name="Fitzgerald M."/>
            <person name="Haas B."/>
            <person name="Abouelleil A."/>
            <person name="Alvarado L."/>
            <person name="Arachchi H.M."/>
            <person name="Berlin A."/>
            <person name="Brown A."/>
            <person name="Chapman S.B."/>
            <person name="Chen Z."/>
            <person name="Dunbar C."/>
            <person name="Freedman E."/>
            <person name="Gearin G."/>
            <person name="Gellesch M."/>
            <person name="Goldberg J."/>
            <person name="Griggs A."/>
            <person name="Gujja S."/>
            <person name="Heiman D."/>
            <person name="Howarth C."/>
            <person name="Larson L."/>
            <person name="Lui A."/>
            <person name="MacDonald P.J.P."/>
            <person name="Mehta T."/>
            <person name="Montmayeur A."/>
            <person name="Murphy C."/>
            <person name="Neiman D."/>
            <person name="Pearson M."/>
            <person name="Priest M."/>
            <person name="Roberts A."/>
            <person name="Saif S."/>
            <person name="Shea T."/>
            <person name="Shenoy N."/>
            <person name="Sisk P."/>
            <person name="Stolte C."/>
            <person name="Sykes S."/>
            <person name="Yandava C."/>
            <person name="Wortman J."/>
            <person name="Nusbaum C."/>
            <person name="Birren B."/>
        </authorList>
    </citation>
    <scope>NUCLEOTIDE SEQUENCE</scope>
    <source>
        <strain>70-15</strain>
    </source>
</reference>
<feature type="compositionally biased region" description="Basic residues" evidence="2">
    <location>
        <begin position="330"/>
        <end position="342"/>
    </location>
</feature>
<accession>G4NIY0</accession>
<feature type="compositionally biased region" description="Polar residues" evidence="2">
    <location>
        <begin position="509"/>
        <end position="519"/>
    </location>
</feature>
<dbReference type="FunFam" id="2.30.29.30:FF:000281">
    <property type="entry name" value="Actin associated protein"/>
    <property type="match status" value="1"/>
</dbReference>
<dbReference type="RefSeq" id="XP_003720939.1">
    <property type="nucleotide sequence ID" value="XM_003720891.1"/>
</dbReference>
<dbReference type="InterPro" id="IPR033927">
    <property type="entry name" value="WASPfam_EVH1"/>
</dbReference>
<name>G4NIY0_PYRO7</name>
<gene>
    <name evidence="4" type="ORF">MGG_02802</name>
</gene>
<dbReference type="SMART" id="SM00461">
    <property type="entry name" value="WH1"/>
    <property type="match status" value="1"/>
</dbReference>
<dbReference type="Gene3D" id="2.30.29.30">
    <property type="entry name" value="Pleckstrin-homology domain (PH domain)/Phosphotyrosine-binding domain (PTB)"/>
    <property type="match status" value="1"/>
</dbReference>
<dbReference type="InterPro" id="IPR011993">
    <property type="entry name" value="PH-like_dom_sf"/>
</dbReference>
<protein>
    <recommendedName>
        <fullName evidence="3">WH1 domain-containing protein</fullName>
    </recommendedName>
</protein>
<proteinExistence type="predicted"/>
<keyword evidence="1" id="KW-0597">Phosphoprotein</keyword>
<sequence length="568" mass="62220">MPSILTEQDKETVKRFVPKHTNKIQAVAVAKLYVAYPNRSKWTDTGLQGAAVLCNDLVGHTYWVKLVDISPGGRGVIWDQEIYDTWSYNQDRVFFHTFELEECLAGLSFADEKEAKQFKKKMDERERNASKLTRVAPFSLAVGASAAPGSTGGAQKHHGILGGLFGHRHSSAHTPPDSPQAALPPPPSNGHQPKLSSGSINGMNGRKPKSEFAILDAFDPLWREHFGDDLKDKGLTDDFILDNQEFIVDFLRQEQQSARKESPPARQQAHAHPPPPPPPSNDRSNSLRAPPPPPPAPPRRLRREEELHHQLRQLRDEVLPRLRRPWHHPLRLVRASPPRHRSPTRESTSGRASSTAQASKDTCRRQGRFIQSQIWRTAAFPTERSSTPGTSQPRACSTTSSIKRASTPCTSCVRNAAPTPFKSSCGANGPAFAASQHTASACVAGQSPCCSAAATFAFIPSPTGTTPFACLERTPGASPGSSIASAIQCCGSSTSTPTTTASRWPGWRPTSTSAPSASRWNGWRPAGTSATPSEQRFWIRIRRACRSCGPWACRIASRYSKSRRCWVA</sequence>
<evidence type="ECO:0000256" key="1">
    <source>
        <dbReference type="ARBA" id="ARBA00022553"/>
    </source>
</evidence>
<feature type="region of interest" description="Disordered" evidence="2">
    <location>
        <begin position="146"/>
        <end position="207"/>
    </location>
</feature>
<dbReference type="GeneID" id="2682355"/>
<keyword evidence="5" id="KW-1185">Reference proteome</keyword>
<feature type="region of interest" description="Disordered" evidence="2">
    <location>
        <begin position="255"/>
        <end position="300"/>
    </location>
</feature>
<dbReference type="PROSITE" id="PS50229">
    <property type="entry name" value="WH1"/>
    <property type="match status" value="1"/>
</dbReference>
<feature type="region of interest" description="Disordered" evidence="2">
    <location>
        <begin position="496"/>
        <end position="528"/>
    </location>
</feature>
<feature type="compositionally biased region" description="Polar residues" evidence="2">
    <location>
        <begin position="345"/>
        <end position="360"/>
    </location>
</feature>
<dbReference type="EMBL" id="CM001237">
    <property type="protein sequence ID" value="EHA46196.1"/>
    <property type="molecule type" value="Genomic_DNA"/>
</dbReference>
<dbReference type="STRING" id="242507.G4NIY0"/>
<feature type="compositionally biased region" description="Polar residues" evidence="2">
    <location>
        <begin position="383"/>
        <end position="399"/>
    </location>
</feature>
<dbReference type="HOGENOM" id="CLU_015385_1_1_1"/>
<evidence type="ECO:0000313" key="4">
    <source>
        <dbReference type="EMBL" id="EHA46196.1"/>
    </source>
</evidence>
<dbReference type="GO" id="GO:0030479">
    <property type="term" value="C:actin cortical patch"/>
    <property type="evidence" value="ECO:0007669"/>
    <property type="project" value="UniProtKB-ARBA"/>
</dbReference>
<dbReference type="CDD" id="cd01205">
    <property type="entry name" value="EVH1_WASP-like"/>
    <property type="match status" value="1"/>
</dbReference>
<dbReference type="VEuPathDB" id="FungiDB:MGG_02802"/>
<dbReference type="AlphaFoldDB" id="G4NIY0"/>
<dbReference type="SMR" id="G4NIY0"/>
<feature type="compositionally biased region" description="Pro residues" evidence="2">
    <location>
        <begin position="176"/>
        <end position="188"/>
    </location>
</feature>
<feature type="region of interest" description="Disordered" evidence="2">
    <location>
        <begin position="330"/>
        <end position="399"/>
    </location>
</feature>
<dbReference type="Proteomes" id="UP000009058">
    <property type="component" value="Chromosome 7"/>
</dbReference>
<dbReference type="InParanoid" id="G4NIY0"/>
<feature type="compositionally biased region" description="Polar residues" evidence="2">
    <location>
        <begin position="189"/>
        <end position="202"/>
    </location>
</feature>
<feature type="compositionally biased region" description="Pro residues" evidence="2">
    <location>
        <begin position="289"/>
        <end position="298"/>
    </location>
</feature>